<dbReference type="Proteomes" id="UP000052230">
    <property type="component" value="Unassembled WGS sequence"/>
</dbReference>
<dbReference type="EMBL" id="CCXZ01000112">
    <property type="protein sequence ID" value="CEG15441.1"/>
    <property type="molecule type" value="Genomic_DNA"/>
</dbReference>
<evidence type="ECO:0000313" key="2">
    <source>
        <dbReference type="Proteomes" id="UP000052230"/>
    </source>
</evidence>
<comment type="caution">
    <text evidence="1">The sequence shown here is derived from an EMBL/GenBank/DDBJ whole genome shotgun (WGS) entry which is preliminary data.</text>
</comment>
<accession>A0A0U5BR40</accession>
<keyword evidence="2" id="KW-1185">Reference proteome</keyword>
<reference evidence="1 2" key="1">
    <citation type="submission" date="2014-09" db="EMBL/GenBank/DDBJ databases">
        <authorList>
            <person name="Regsiter A."/>
        </authorList>
    </citation>
    <scope>NUCLEOTIDE SEQUENCE [LARGE SCALE GENOMIC DNA]</scope>
</reference>
<proteinExistence type="predicted"/>
<evidence type="ECO:0000313" key="1">
    <source>
        <dbReference type="EMBL" id="CEG15441.1"/>
    </source>
</evidence>
<organism evidence="1 2">
    <name type="scientific">Xanthomonas citri pv. citri</name>
    <dbReference type="NCBI Taxonomy" id="611301"/>
    <lineage>
        <taxon>Bacteria</taxon>
        <taxon>Pseudomonadati</taxon>
        <taxon>Pseudomonadota</taxon>
        <taxon>Gammaproteobacteria</taxon>
        <taxon>Lysobacterales</taxon>
        <taxon>Lysobacteraceae</taxon>
        <taxon>Xanthomonas</taxon>
    </lineage>
</organism>
<protein>
    <submittedName>
        <fullName evidence="1">Uncharacterized protein</fullName>
    </submittedName>
</protein>
<dbReference type="AlphaFoldDB" id="A0A0U5BR40"/>
<sequence>MTDGRMIHSGFWLGLYSALPPRMARLTAEASELDN</sequence>
<gene>
    <name evidence="1" type="ORF">XAC3562_200052</name>
</gene>
<name>A0A0U5BR40_XANCI</name>